<keyword evidence="8" id="KW-0496">Mitochondrion</keyword>
<dbReference type="PANTHER" id="PTHR19370">
    <property type="entry name" value="NADH-CYTOCHROME B5 REDUCTASE"/>
    <property type="match status" value="1"/>
</dbReference>
<proteinExistence type="inferred from homology"/>
<feature type="domain" description="FAD-binding FR-type" evidence="12">
    <location>
        <begin position="109"/>
        <end position="219"/>
    </location>
</feature>
<dbReference type="InterPro" id="IPR001433">
    <property type="entry name" value="OxRdtase_FAD/NAD-bd"/>
</dbReference>
<evidence type="ECO:0000256" key="4">
    <source>
        <dbReference type="ARBA" id="ARBA00022630"/>
    </source>
</evidence>
<evidence type="ECO:0000256" key="2">
    <source>
        <dbReference type="ARBA" id="ARBA00004173"/>
    </source>
</evidence>
<dbReference type="GO" id="GO:0005739">
    <property type="term" value="C:mitochondrion"/>
    <property type="evidence" value="ECO:0007669"/>
    <property type="project" value="UniProtKB-SubCell"/>
</dbReference>
<evidence type="ECO:0000256" key="5">
    <source>
        <dbReference type="ARBA" id="ARBA00022827"/>
    </source>
</evidence>
<dbReference type="InterPro" id="IPR017927">
    <property type="entry name" value="FAD-bd_FR_type"/>
</dbReference>
<feature type="binding site" evidence="10">
    <location>
        <position position="167"/>
    </location>
    <ligand>
        <name>FAD</name>
        <dbReference type="ChEBI" id="CHEBI:57692"/>
    </ligand>
</feature>
<dbReference type="PANTHER" id="PTHR19370:SF171">
    <property type="entry name" value="NADH-CYTOCHROME B5 REDUCTASE 2"/>
    <property type="match status" value="1"/>
</dbReference>
<evidence type="ECO:0000256" key="3">
    <source>
        <dbReference type="ARBA" id="ARBA00006105"/>
    </source>
</evidence>
<keyword evidence="5 10" id="KW-0274">FAD</keyword>
<dbReference type="Gene3D" id="3.40.50.80">
    <property type="entry name" value="Nucleotide-binding domain of ferredoxin-NADP reductase (FNR) module"/>
    <property type="match status" value="1"/>
</dbReference>
<dbReference type="PROSITE" id="PS51384">
    <property type="entry name" value="FAD_FR"/>
    <property type="match status" value="1"/>
</dbReference>
<evidence type="ECO:0000256" key="8">
    <source>
        <dbReference type="ARBA" id="ARBA00023128"/>
    </source>
</evidence>
<protein>
    <recommendedName>
        <fullName evidence="11">NADH-cytochrome b5 reductase</fullName>
        <ecNumber evidence="11">1.6.2.2</ecNumber>
    </recommendedName>
</protein>
<dbReference type="InterPro" id="IPR039261">
    <property type="entry name" value="FNR_nucleotide-bd"/>
</dbReference>
<dbReference type="InterPro" id="IPR017938">
    <property type="entry name" value="Riboflavin_synthase-like_b-brl"/>
</dbReference>
<evidence type="ECO:0000256" key="11">
    <source>
        <dbReference type="RuleBase" id="RU361226"/>
    </source>
</evidence>
<reference evidence="13" key="1">
    <citation type="submission" date="2021-01" db="EMBL/GenBank/DDBJ databases">
        <authorList>
            <person name="Corre E."/>
            <person name="Pelletier E."/>
            <person name="Niang G."/>
            <person name="Scheremetjew M."/>
            <person name="Finn R."/>
            <person name="Kale V."/>
            <person name="Holt S."/>
            <person name="Cochrane G."/>
            <person name="Meng A."/>
            <person name="Brown T."/>
            <person name="Cohen L."/>
        </authorList>
    </citation>
    <scope>NUCLEOTIDE SEQUENCE</scope>
    <source>
        <strain evidence="13">CCMP1452</strain>
    </source>
</reference>
<feature type="binding site" evidence="10">
    <location>
        <position position="166"/>
    </location>
    <ligand>
        <name>FAD</name>
        <dbReference type="ChEBI" id="CHEBI:57692"/>
    </ligand>
</feature>
<evidence type="ECO:0000256" key="6">
    <source>
        <dbReference type="ARBA" id="ARBA00023002"/>
    </source>
</evidence>
<dbReference type="InterPro" id="IPR001834">
    <property type="entry name" value="CBR-like"/>
</dbReference>
<dbReference type="Gene3D" id="2.40.30.10">
    <property type="entry name" value="Translation factors"/>
    <property type="match status" value="1"/>
</dbReference>
<keyword evidence="6 11" id="KW-0560">Oxidoreductase</keyword>
<feature type="binding site" evidence="10">
    <location>
        <position position="192"/>
    </location>
    <ligand>
        <name>FAD</name>
        <dbReference type="ChEBI" id="CHEBI:57692"/>
    </ligand>
</feature>
<keyword evidence="4 10" id="KW-0285">Flavoprotein</keyword>
<comment type="similarity">
    <text evidence="3 11">Belongs to the flavoprotein pyridine nucleotide cytochrome reductase family.</text>
</comment>
<name>A0A7S2RLI0_9STRA</name>
<feature type="binding site" evidence="10">
    <location>
        <position position="184"/>
    </location>
    <ligand>
        <name>FAD</name>
        <dbReference type="ChEBI" id="CHEBI:57692"/>
    </ligand>
</feature>
<evidence type="ECO:0000313" key="13">
    <source>
        <dbReference type="EMBL" id="CAD9674264.1"/>
    </source>
</evidence>
<dbReference type="InterPro" id="IPR001709">
    <property type="entry name" value="Flavoprot_Pyr_Nucl_cyt_Rdtase"/>
</dbReference>
<comment type="cofactor">
    <cofactor evidence="1 10 11">
        <name>FAD</name>
        <dbReference type="ChEBI" id="CHEBI:57692"/>
    </cofactor>
</comment>
<evidence type="ECO:0000259" key="12">
    <source>
        <dbReference type="PROSITE" id="PS51384"/>
    </source>
</evidence>
<dbReference type="SUPFAM" id="SSF52343">
    <property type="entry name" value="Ferredoxin reductase-like, C-terminal NADP-linked domain"/>
    <property type="match status" value="1"/>
</dbReference>
<comment type="catalytic activity">
    <reaction evidence="9 11">
        <text>2 Fe(III)-[cytochrome b5] + NADH = 2 Fe(II)-[cytochrome b5] + NAD(+) + H(+)</text>
        <dbReference type="Rhea" id="RHEA:46680"/>
        <dbReference type="Rhea" id="RHEA-COMP:10438"/>
        <dbReference type="Rhea" id="RHEA-COMP:10439"/>
        <dbReference type="ChEBI" id="CHEBI:15378"/>
        <dbReference type="ChEBI" id="CHEBI:29033"/>
        <dbReference type="ChEBI" id="CHEBI:29034"/>
        <dbReference type="ChEBI" id="CHEBI:57540"/>
        <dbReference type="ChEBI" id="CHEBI:57945"/>
        <dbReference type="EC" id="1.6.2.2"/>
    </reaction>
</comment>
<sequence length="372" mass="41170">MNCIISRYMPGKTILFRSGHTLSRNRHIVSPFINTLSQDYLKSARDSSYNVNTSSRKLSASSRSIISNKTRRSVTTTANTMKASLPSSLTCPPTRSLSKVEDCQFYGIDDFQAVPLLEKIPVSSSSFVLRFGLPDATKSLQLSTCSCMLAKATINNGEDEENVVRPYTPISVNTQIGTFDLLVKRYENGTLSKYMCDDVEVNSSKISFRQIPFNIKLDASEFVSSPMIVMLAGGTGITPMIQALHAILGSDDNDNNKGKSKVVLVYGSRDKDDILAQELLDQWSKDYPQQLTVTHVLSDSKDDNDDNTYRKGFVTKSLLEEVITCPIENVSHVMVCGPPPMYEALCGPRTETDVVRGVLADMGFTAEQVYKF</sequence>
<comment type="subcellular location">
    <subcellularLocation>
        <location evidence="2">Mitochondrion</location>
    </subcellularLocation>
</comment>
<dbReference type="PRINTS" id="PR00371">
    <property type="entry name" value="FPNCR"/>
</dbReference>
<feature type="binding site" evidence="10">
    <location>
        <position position="182"/>
    </location>
    <ligand>
        <name>FAD</name>
        <dbReference type="ChEBI" id="CHEBI:57692"/>
    </ligand>
</feature>
<evidence type="ECO:0000256" key="7">
    <source>
        <dbReference type="ARBA" id="ARBA00023027"/>
    </source>
</evidence>
<evidence type="ECO:0000256" key="9">
    <source>
        <dbReference type="ARBA" id="ARBA00047682"/>
    </source>
</evidence>
<keyword evidence="7 11" id="KW-0520">NAD</keyword>
<feature type="binding site" evidence="10">
    <location>
        <position position="238"/>
    </location>
    <ligand>
        <name>FAD</name>
        <dbReference type="ChEBI" id="CHEBI:57692"/>
    </ligand>
</feature>
<dbReference type="CDD" id="cd06183">
    <property type="entry name" value="cyt_b5_reduct_like"/>
    <property type="match status" value="1"/>
</dbReference>
<dbReference type="Pfam" id="PF00970">
    <property type="entry name" value="FAD_binding_6"/>
    <property type="match status" value="1"/>
</dbReference>
<gene>
    <name evidence="13" type="ORF">EANT1437_LOCUS7798</name>
</gene>
<evidence type="ECO:0000256" key="1">
    <source>
        <dbReference type="ARBA" id="ARBA00001974"/>
    </source>
</evidence>
<dbReference type="AlphaFoldDB" id="A0A7S2RLI0"/>
<dbReference type="EMBL" id="HBHI01015263">
    <property type="protein sequence ID" value="CAD9674264.1"/>
    <property type="molecule type" value="Transcribed_RNA"/>
</dbReference>
<evidence type="ECO:0000256" key="10">
    <source>
        <dbReference type="PIRSR" id="PIRSR601834-1"/>
    </source>
</evidence>
<dbReference type="EC" id="1.6.2.2" evidence="11"/>
<dbReference type="GO" id="GO:0090524">
    <property type="term" value="F:cytochrome-b5 reductase activity, acting on NADH"/>
    <property type="evidence" value="ECO:0007669"/>
    <property type="project" value="UniProtKB-EC"/>
</dbReference>
<dbReference type="InterPro" id="IPR008333">
    <property type="entry name" value="Cbr1-like_FAD-bd_dom"/>
</dbReference>
<feature type="binding site" evidence="10">
    <location>
        <position position="165"/>
    </location>
    <ligand>
        <name>FAD</name>
        <dbReference type="ChEBI" id="CHEBI:57692"/>
    </ligand>
</feature>
<dbReference type="PRINTS" id="PR00406">
    <property type="entry name" value="CYTB5RDTASE"/>
</dbReference>
<accession>A0A7S2RLI0</accession>
<dbReference type="Pfam" id="PF00175">
    <property type="entry name" value="NAD_binding_1"/>
    <property type="match status" value="1"/>
</dbReference>
<dbReference type="SUPFAM" id="SSF63380">
    <property type="entry name" value="Riboflavin synthase domain-like"/>
    <property type="match status" value="1"/>
</dbReference>
<organism evidence="13">
    <name type="scientific">Eucampia antarctica</name>
    <dbReference type="NCBI Taxonomy" id="49252"/>
    <lineage>
        <taxon>Eukaryota</taxon>
        <taxon>Sar</taxon>
        <taxon>Stramenopiles</taxon>
        <taxon>Ochrophyta</taxon>
        <taxon>Bacillariophyta</taxon>
        <taxon>Mediophyceae</taxon>
        <taxon>Biddulphiophycidae</taxon>
        <taxon>Hemiaulales</taxon>
        <taxon>Hemiaulaceae</taxon>
        <taxon>Eucampia</taxon>
    </lineage>
</organism>